<dbReference type="eggNOG" id="COG5388">
    <property type="taxonomic scope" value="Bacteria"/>
</dbReference>
<accession>A0A1E3EZE7</accession>
<dbReference type="EMBL" id="JBGBZA010000002">
    <property type="protein sequence ID" value="MEY9318200.1"/>
    <property type="molecule type" value="Genomic_DNA"/>
</dbReference>
<dbReference type="InterPro" id="IPR009922">
    <property type="entry name" value="DUF1457"/>
</dbReference>
<dbReference type="OrthoDB" id="8480244at2"/>
<reference evidence="1" key="1">
    <citation type="submission" date="2021-02" db="EMBL/GenBank/DDBJ databases">
        <title>Genomic Encyclopedia of Type Strains, Phase IV (KMG-V): Genome sequencing to study the core and pangenomes of soil and plant-associated prokaryotes.</title>
        <authorList>
            <person name="Whitman W."/>
        </authorList>
    </citation>
    <scope>NUCLEOTIDE SEQUENCE</scope>
    <source>
        <strain evidence="1">USDA 406</strain>
    </source>
</reference>
<evidence type="ECO:0000313" key="4">
    <source>
        <dbReference type="Proteomes" id="UP001565471"/>
    </source>
</evidence>
<dbReference type="Pfam" id="PF07310">
    <property type="entry name" value="PAS_5"/>
    <property type="match status" value="1"/>
</dbReference>
<sequence>MKHSSSRAFFAYWNAKRGNARAPERSEFEPSAVRDLLSDIFVLSYDGETRFPFRVAGTRTSALLGCDLKNRSFSALFAGESRGEIEDIITCVVEETLPAIAGITATTEAGAKAHLELLLLPFTARVHMPASLTGLLAPFEDDVSRLHDLVLTSWRYLHPQERFVPRTLRKLAIARGLMVYEGLR</sequence>
<evidence type="ECO:0000313" key="3">
    <source>
        <dbReference type="Proteomes" id="UP000673383"/>
    </source>
</evidence>
<dbReference type="PIRSF" id="PIRSF031878">
    <property type="entry name" value="UCP031878"/>
    <property type="match status" value="1"/>
</dbReference>
<reference evidence="2 4" key="2">
    <citation type="submission" date="2024-07" db="EMBL/GenBank/DDBJ databases">
        <title>Genomic Encyclopedia of Type Strains, Phase V (KMG-V): Genome sequencing to study the core and pangenomes of soil and plant-associated prokaryotes.</title>
        <authorList>
            <person name="Whitman W."/>
        </authorList>
    </citation>
    <scope>NUCLEOTIDE SEQUENCE [LARGE SCALE GENOMIC DNA]</scope>
    <source>
        <strain evidence="2 4">USDA 415</strain>
    </source>
</reference>
<dbReference type="EMBL" id="JAFICZ010000001">
    <property type="protein sequence ID" value="MBP1296229.1"/>
    <property type="molecule type" value="Genomic_DNA"/>
</dbReference>
<comment type="caution">
    <text evidence="1">The sequence shown here is derived from an EMBL/GenBank/DDBJ whole genome shotgun (WGS) entry which is preliminary data.</text>
</comment>
<evidence type="ECO:0000313" key="1">
    <source>
        <dbReference type="EMBL" id="MBP1296229.1"/>
    </source>
</evidence>
<dbReference type="AlphaFoldDB" id="A0A1E3EZE7"/>
<keyword evidence="4" id="KW-1185">Reference proteome</keyword>
<dbReference type="RefSeq" id="WP_016844421.1">
    <property type="nucleotide sequence ID" value="NZ_BJNL01000012.1"/>
</dbReference>
<organism evidence="1 3">
    <name type="scientific">Bradyrhizobium elkanii</name>
    <dbReference type="NCBI Taxonomy" id="29448"/>
    <lineage>
        <taxon>Bacteria</taxon>
        <taxon>Pseudomonadati</taxon>
        <taxon>Pseudomonadota</taxon>
        <taxon>Alphaproteobacteria</taxon>
        <taxon>Hyphomicrobiales</taxon>
        <taxon>Nitrobacteraceae</taxon>
        <taxon>Bradyrhizobium</taxon>
    </lineage>
</organism>
<gene>
    <name evidence="2" type="ORF">ABIF29_004999</name>
    <name evidence="1" type="ORF">JOH49_005982</name>
</gene>
<proteinExistence type="predicted"/>
<protein>
    <submittedName>
        <fullName evidence="1">Uncharacterized protein</fullName>
    </submittedName>
</protein>
<dbReference type="Proteomes" id="UP001565471">
    <property type="component" value="Unassembled WGS sequence"/>
</dbReference>
<dbReference type="Proteomes" id="UP000673383">
    <property type="component" value="Unassembled WGS sequence"/>
</dbReference>
<dbReference type="GeneID" id="92953811"/>
<dbReference type="STRING" id="29448.QU41_35695"/>
<evidence type="ECO:0000313" key="2">
    <source>
        <dbReference type="EMBL" id="MEY9318200.1"/>
    </source>
</evidence>
<name>A0A1E3EZE7_BRAEL</name>